<dbReference type="KEGG" id="lsx:H8B22_12015"/>
<evidence type="ECO:0000256" key="1">
    <source>
        <dbReference type="SAM" id="Phobius"/>
    </source>
</evidence>
<organism evidence="2 3">
    <name type="scientific">Agrilutibacter terrestris</name>
    <dbReference type="NCBI Taxonomy" id="2865112"/>
    <lineage>
        <taxon>Bacteria</taxon>
        <taxon>Pseudomonadati</taxon>
        <taxon>Pseudomonadota</taxon>
        <taxon>Gammaproteobacteria</taxon>
        <taxon>Lysobacterales</taxon>
        <taxon>Lysobacteraceae</taxon>
        <taxon>Agrilutibacter</taxon>
    </lineage>
</organism>
<keyword evidence="3" id="KW-1185">Reference proteome</keyword>
<evidence type="ECO:0000313" key="3">
    <source>
        <dbReference type="Proteomes" id="UP000516018"/>
    </source>
</evidence>
<accession>A0A7H0FVZ0</accession>
<keyword evidence="1" id="KW-0812">Transmembrane</keyword>
<dbReference type="Pfam" id="PF19953">
    <property type="entry name" value="EACC1"/>
    <property type="match status" value="1"/>
</dbReference>
<name>A0A7H0FVZ0_9GAMM</name>
<evidence type="ECO:0000313" key="2">
    <source>
        <dbReference type="EMBL" id="QNP40206.1"/>
    </source>
</evidence>
<feature type="transmembrane region" description="Helical" evidence="1">
    <location>
        <begin position="46"/>
        <end position="67"/>
    </location>
</feature>
<protein>
    <submittedName>
        <fullName evidence="2">Uncharacterized protein</fullName>
    </submittedName>
</protein>
<proteinExistence type="predicted"/>
<dbReference type="InterPro" id="IPR045428">
    <property type="entry name" value="EACC1"/>
</dbReference>
<gene>
    <name evidence="2" type="ORF">H8B22_12015</name>
</gene>
<dbReference type="Proteomes" id="UP000516018">
    <property type="component" value="Chromosome"/>
</dbReference>
<reference evidence="2 3" key="1">
    <citation type="submission" date="2020-08" db="EMBL/GenBank/DDBJ databases">
        <title>Lysobacter sp. II4 sp. nov., isolated from soil.</title>
        <authorList>
            <person name="Woo C.Y."/>
            <person name="Kim J."/>
        </authorList>
    </citation>
    <scope>NUCLEOTIDE SEQUENCE [LARGE SCALE GENOMIC DNA]</scope>
    <source>
        <strain evidence="2 3">II4</strain>
    </source>
</reference>
<dbReference type="RefSeq" id="WP_187711648.1">
    <property type="nucleotide sequence ID" value="NZ_CP060820.1"/>
</dbReference>
<sequence>MTTLQAHVFRNSFGPFVKLLNEHNVRYEMRETRAGVPMASAGIVEIVQAVGAASMWGGLAAVLVAYIKSRSGRKVIITTKDNTVVHAEGLTASELERVLDKASSFSVIDTEKTETEGAAGKPGGA</sequence>
<dbReference type="EMBL" id="CP060820">
    <property type="protein sequence ID" value="QNP40206.1"/>
    <property type="molecule type" value="Genomic_DNA"/>
</dbReference>
<keyword evidence="1" id="KW-0472">Membrane</keyword>
<keyword evidence="1" id="KW-1133">Transmembrane helix</keyword>
<dbReference type="AlphaFoldDB" id="A0A7H0FVZ0"/>